<proteinExistence type="predicted"/>
<dbReference type="InParanoid" id="A0A2K2DB10"/>
<keyword evidence="4" id="KW-1185">Reference proteome</keyword>
<protein>
    <submittedName>
        <fullName evidence="2 3">Uncharacterized protein</fullName>
    </submittedName>
</protein>
<accession>A0A2K2DB10</accession>
<reference evidence="2" key="2">
    <citation type="submission" date="2017-06" db="EMBL/GenBank/DDBJ databases">
        <title>WGS assembly of Brachypodium distachyon.</title>
        <authorList>
            <consortium name="The International Brachypodium Initiative"/>
            <person name="Lucas S."/>
            <person name="Harmon-Smith M."/>
            <person name="Lail K."/>
            <person name="Tice H."/>
            <person name="Grimwood J."/>
            <person name="Bruce D."/>
            <person name="Barry K."/>
            <person name="Shu S."/>
            <person name="Lindquist E."/>
            <person name="Wang M."/>
            <person name="Pitluck S."/>
            <person name="Vogel J.P."/>
            <person name="Garvin D.F."/>
            <person name="Mockler T.C."/>
            <person name="Schmutz J."/>
            <person name="Rokhsar D."/>
            <person name="Bevan M.W."/>
        </authorList>
    </citation>
    <scope>NUCLEOTIDE SEQUENCE</scope>
    <source>
        <strain evidence="2">Bd21</strain>
    </source>
</reference>
<reference evidence="2 3" key="1">
    <citation type="journal article" date="2010" name="Nature">
        <title>Genome sequencing and analysis of the model grass Brachypodium distachyon.</title>
        <authorList>
            <consortium name="International Brachypodium Initiative"/>
        </authorList>
    </citation>
    <scope>NUCLEOTIDE SEQUENCE [LARGE SCALE GENOMIC DNA]</scope>
    <source>
        <strain evidence="2 3">Bd21</strain>
    </source>
</reference>
<feature type="region of interest" description="Disordered" evidence="1">
    <location>
        <begin position="1"/>
        <end position="37"/>
    </location>
</feature>
<sequence length="96" mass="10884">MPAIAPTHHAPFPTQISRARRRRSRRRDGSVETAVESLVSTHGPPAVLLFFLPCLHPMNPRTAGKNKGRNQRRLRSHRRGGWGWLLLCSCAHQLFV</sequence>
<evidence type="ECO:0000313" key="4">
    <source>
        <dbReference type="Proteomes" id="UP000008810"/>
    </source>
</evidence>
<dbReference type="Gramene" id="PNT71465">
    <property type="protein sequence ID" value="PNT71465"/>
    <property type="gene ID" value="BRADI_2g27914v3"/>
</dbReference>
<dbReference type="EMBL" id="CM000881">
    <property type="protein sequence ID" value="PNT71465.1"/>
    <property type="molecule type" value="Genomic_DNA"/>
</dbReference>
<dbReference type="EnsemblPlants" id="PNT71465">
    <property type="protein sequence ID" value="PNT71465"/>
    <property type="gene ID" value="BRADI_2g27914v3"/>
</dbReference>
<reference evidence="3" key="3">
    <citation type="submission" date="2018-08" db="UniProtKB">
        <authorList>
            <consortium name="EnsemblPlants"/>
        </authorList>
    </citation>
    <scope>IDENTIFICATION</scope>
    <source>
        <strain evidence="3">cv. Bd21</strain>
    </source>
</reference>
<evidence type="ECO:0000313" key="2">
    <source>
        <dbReference type="EMBL" id="PNT71465.1"/>
    </source>
</evidence>
<dbReference type="AlphaFoldDB" id="A0A2K2DB10"/>
<evidence type="ECO:0000256" key="1">
    <source>
        <dbReference type="SAM" id="MobiDB-lite"/>
    </source>
</evidence>
<dbReference type="Proteomes" id="UP000008810">
    <property type="component" value="Chromosome 2"/>
</dbReference>
<gene>
    <name evidence="2" type="ORF">BRADI_2g27914v3</name>
</gene>
<organism evidence="2">
    <name type="scientific">Brachypodium distachyon</name>
    <name type="common">Purple false brome</name>
    <name type="synonym">Trachynia distachya</name>
    <dbReference type="NCBI Taxonomy" id="15368"/>
    <lineage>
        <taxon>Eukaryota</taxon>
        <taxon>Viridiplantae</taxon>
        <taxon>Streptophyta</taxon>
        <taxon>Embryophyta</taxon>
        <taxon>Tracheophyta</taxon>
        <taxon>Spermatophyta</taxon>
        <taxon>Magnoliopsida</taxon>
        <taxon>Liliopsida</taxon>
        <taxon>Poales</taxon>
        <taxon>Poaceae</taxon>
        <taxon>BOP clade</taxon>
        <taxon>Pooideae</taxon>
        <taxon>Stipodae</taxon>
        <taxon>Brachypodieae</taxon>
        <taxon>Brachypodium</taxon>
    </lineage>
</organism>
<evidence type="ECO:0000313" key="3">
    <source>
        <dbReference type="EnsemblPlants" id="PNT71465"/>
    </source>
</evidence>
<name>A0A2K2DB10_BRADI</name>